<protein>
    <submittedName>
        <fullName evidence="1">Uncharacterized protein</fullName>
    </submittedName>
</protein>
<accession>A0A9Q5VEB1</accession>
<dbReference type="GeneID" id="66739226"/>
<reference evidence="1 2" key="1">
    <citation type="submission" date="2019-04" db="EMBL/GenBank/DDBJ databases">
        <title>Complete genome sequencing of Piscirickettsia salmonis strain Psal-009.</title>
        <authorList>
            <person name="Schober I."/>
            <person name="Bunk B."/>
            <person name="Sproer C."/>
            <person name="Carril G.P."/>
            <person name="Riedel T."/>
            <person name="Flores-Herrera P.A."/>
            <person name="Nourdin-Galindo G."/>
            <person name="Marshall S.H."/>
            <person name="Overmann J."/>
        </authorList>
    </citation>
    <scope>NUCLEOTIDE SEQUENCE [LARGE SCALE GENOMIC DNA]</scope>
    <source>
        <strain evidence="1 2">Psal-009</strain>
    </source>
</reference>
<keyword evidence="2" id="KW-1185">Reference proteome</keyword>
<evidence type="ECO:0000313" key="2">
    <source>
        <dbReference type="Proteomes" id="UP000422232"/>
    </source>
</evidence>
<evidence type="ECO:0000313" key="1">
    <source>
        <dbReference type="EMBL" id="QGO04174.1"/>
    </source>
</evidence>
<proteinExistence type="predicted"/>
<dbReference type="RefSeq" id="WP_016209316.1">
    <property type="nucleotide sequence ID" value="NZ_CP012413.1"/>
</dbReference>
<organism evidence="1 2">
    <name type="scientific">Piscirickettsia salmonis</name>
    <dbReference type="NCBI Taxonomy" id="1238"/>
    <lineage>
        <taxon>Bacteria</taxon>
        <taxon>Pseudomonadati</taxon>
        <taxon>Pseudomonadota</taxon>
        <taxon>Gammaproteobacteria</taxon>
        <taxon>Thiotrichales</taxon>
        <taxon>Piscirickettsiaceae</taxon>
        <taxon>Piscirickettsia</taxon>
    </lineage>
</organism>
<dbReference type="Proteomes" id="UP000422232">
    <property type="component" value="Chromosome"/>
</dbReference>
<name>A0A9Q5VEB1_PISSA</name>
<dbReference type="AlphaFoldDB" id="A0A9Q5VEB1"/>
<gene>
    <name evidence="1" type="ORF">Psal009_00028</name>
</gene>
<sequence length="73" mass="8751">MYEIQQRTNKGWENAWINHAKLARYYENSHSAFTALKTLIIEQSYAILLGNIDYFYAENYRVSPQYPYSCFEI</sequence>
<dbReference type="EMBL" id="CP038908">
    <property type="protein sequence ID" value="QGO04174.1"/>
    <property type="molecule type" value="Genomic_DNA"/>
</dbReference>